<dbReference type="AlphaFoldDB" id="A0A2K8T6W5"/>
<reference evidence="1 2" key="1">
    <citation type="submission" date="2017-11" db="EMBL/GenBank/DDBJ databases">
        <title>Complete genome of a free-living desiccation-tolerant cyanobacterium and its photosynthetic adaptation to extreme terrestrial habitat.</title>
        <authorList>
            <person name="Shang J."/>
        </authorList>
    </citation>
    <scope>NUCLEOTIDE SEQUENCE [LARGE SCALE GENOMIC DNA]</scope>
    <source>
        <strain evidence="1 2">CCNUN1</strain>
        <plasmid evidence="2">pnfsy05</plasmid>
    </source>
</reference>
<dbReference type="Proteomes" id="UP000232003">
    <property type="component" value="Plasmid pNFSY05"/>
</dbReference>
<dbReference type="KEGG" id="nfl:COO91_09611"/>
<dbReference type="EMBL" id="CP024790">
    <property type="protein sequence ID" value="AUB43434.1"/>
    <property type="molecule type" value="Genomic_DNA"/>
</dbReference>
<proteinExistence type="predicted"/>
<accession>A0A2K8T6W5</accession>
<geneLocation type="plasmid" evidence="2">
    <name>pnfsy05</name>
</geneLocation>
<evidence type="ECO:0000313" key="2">
    <source>
        <dbReference type="Proteomes" id="UP000232003"/>
    </source>
</evidence>
<protein>
    <submittedName>
        <fullName evidence="1">Uncharacterized protein</fullName>
    </submittedName>
</protein>
<keyword evidence="2" id="KW-1185">Reference proteome</keyword>
<evidence type="ECO:0000313" key="1">
    <source>
        <dbReference type="EMBL" id="AUB43434.1"/>
    </source>
</evidence>
<sequence length="41" mass="5028">MPWERIAIDWWENEDLEMHLAQGQQVYAESSWQEKRHGKLT</sequence>
<organism evidence="1 2">
    <name type="scientific">Nostoc flagelliforme CCNUN1</name>
    <dbReference type="NCBI Taxonomy" id="2038116"/>
    <lineage>
        <taxon>Bacteria</taxon>
        <taxon>Bacillati</taxon>
        <taxon>Cyanobacteriota</taxon>
        <taxon>Cyanophyceae</taxon>
        <taxon>Nostocales</taxon>
        <taxon>Nostocaceae</taxon>
        <taxon>Nostoc</taxon>
    </lineage>
</organism>
<keyword evidence="1" id="KW-0614">Plasmid</keyword>
<name>A0A2K8T6W5_9NOSO</name>
<gene>
    <name evidence="1" type="ORF">COO91_09611</name>
</gene>